<sequence length="142" mass="16447">MQLEEKHIDFITNSLKFHGVKDTALLEDLVDHICSYIENKDSQDFDALYQEALQKFGGYASFKHLQLETNLQQFNTERKVLNKLKFVLGSAMLILLVLGMLFKIMHWPYASLLLTGAILVFAFGILPVLFYAKYKRSVYKYS</sequence>
<dbReference type="EMBL" id="JBHULM010000011">
    <property type="protein sequence ID" value="MFD2543152.1"/>
    <property type="molecule type" value="Genomic_DNA"/>
</dbReference>
<keyword evidence="1" id="KW-0812">Transmembrane</keyword>
<evidence type="ECO:0000256" key="1">
    <source>
        <dbReference type="SAM" id="Phobius"/>
    </source>
</evidence>
<feature type="transmembrane region" description="Helical" evidence="1">
    <location>
        <begin position="111"/>
        <end position="132"/>
    </location>
</feature>
<dbReference type="Proteomes" id="UP001597467">
    <property type="component" value="Unassembled WGS sequence"/>
</dbReference>
<dbReference type="RefSeq" id="WP_379904750.1">
    <property type="nucleotide sequence ID" value="NZ_JBHULM010000011.1"/>
</dbReference>
<gene>
    <name evidence="2" type="ORF">ACFSSB_12540</name>
</gene>
<protein>
    <submittedName>
        <fullName evidence="2">Uncharacterized protein</fullName>
    </submittedName>
</protein>
<name>A0ABW5K2U6_9FLAO</name>
<keyword evidence="3" id="KW-1185">Reference proteome</keyword>
<accession>A0ABW5K2U6</accession>
<organism evidence="2 3">
    <name type="scientific">Lacinutrix gracilariae</name>
    <dbReference type="NCBI Taxonomy" id="1747198"/>
    <lineage>
        <taxon>Bacteria</taxon>
        <taxon>Pseudomonadati</taxon>
        <taxon>Bacteroidota</taxon>
        <taxon>Flavobacteriia</taxon>
        <taxon>Flavobacteriales</taxon>
        <taxon>Flavobacteriaceae</taxon>
        <taxon>Lacinutrix</taxon>
    </lineage>
</organism>
<evidence type="ECO:0000313" key="2">
    <source>
        <dbReference type="EMBL" id="MFD2543152.1"/>
    </source>
</evidence>
<proteinExistence type="predicted"/>
<keyword evidence="1" id="KW-0472">Membrane</keyword>
<keyword evidence="1" id="KW-1133">Transmembrane helix</keyword>
<reference evidence="3" key="1">
    <citation type="journal article" date="2019" name="Int. J. Syst. Evol. Microbiol.">
        <title>The Global Catalogue of Microorganisms (GCM) 10K type strain sequencing project: providing services to taxonomists for standard genome sequencing and annotation.</title>
        <authorList>
            <consortium name="The Broad Institute Genomics Platform"/>
            <consortium name="The Broad Institute Genome Sequencing Center for Infectious Disease"/>
            <person name="Wu L."/>
            <person name="Ma J."/>
        </authorList>
    </citation>
    <scope>NUCLEOTIDE SEQUENCE [LARGE SCALE GENOMIC DNA]</scope>
    <source>
        <strain evidence="3">KCTC 42808</strain>
    </source>
</reference>
<evidence type="ECO:0000313" key="3">
    <source>
        <dbReference type="Proteomes" id="UP001597467"/>
    </source>
</evidence>
<feature type="transmembrane region" description="Helical" evidence="1">
    <location>
        <begin position="86"/>
        <end position="105"/>
    </location>
</feature>
<comment type="caution">
    <text evidence="2">The sequence shown here is derived from an EMBL/GenBank/DDBJ whole genome shotgun (WGS) entry which is preliminary data.</text>
</comment>